<evidence type="ECO:0000256" key="10">
    <source>
        <dbReference type="ARBA" id="ARBA00022989"/>
    </source>
</evidence>
<dbReference type="AlphaFoldDB" id="A0A4R2KUI7"/>
<evidence type="ECO:0000256" key="16">
    <source>
        <dbReference type="ARBA" id="ARBA00047594"/>
    </source>
</evidence>
<feature type="transmembrane region" description="Helical" evidence="17">
    <location>
        <begin position="41"/>
        <end position="62"/>
    </location>
</feature>
<evidence type="ECO:0000256" key="4">
    <source>
        <dbReference type="ARBA" id="ARBA00021581"/>
    </source>
</evidence>
<dbReference type="GO" id="GO:0050380">
    <property type="term" value="F:undecaprenyl-diphosphatase activity"/>
    <property type="evidence" value="ECO:0007669"/>
    <property type="project" value="UniProtKB-UniRule"/>
</dbReference>
<keyword evidence="7 17" id="KW-0378">Hydrolase</keyword>
<feature type="transmembrane region" description="Helical" evidence="17">
    <location>
        <begin position="108"/>
        <end position="129"/>
    </location>
</feature>
<reference evidence="18 19" key="1">
    <citation type="submission" date="2019-03" db="EMBL/GenBank/DDBJ databases">
        <title>Genomic Encyclopedia of Type Strains, Phase IV (KMG-IV): sequencing the most valuable type-strain genomes for metagenomic binning, comparative biology and taxonomic classification.</title>
        <authorList>
            <person name="Goeker M."/>
        </authorList>
    </citation>
    <scope>NUCLEOTIDE SEQUENCE [LARGE SCALE GENOMIC DNA]</scope>
    <source>
        <strain evidence="18 19">DSM 102940</strain>
    </source>
</reference>
<dbReference type="GO" id="GO:0008360">
    <property type="term" value="P:regulation of cell shape"/>
    <property type="evidence" value="ECO:0007669"/>
    <property type="project" value="UniProtKB-KW"/>
</dbReference>
<dbReference type="Proteomes" id="UP000294919">
    <property type="component" value="Unassembled WGS sequence"/>
</dbReference>
<evidence type="ECO:0000256" key="3">
    <source>
        <dbReference type="ARBA" id="ARBA00012374"/>
    </source>
</evidence>
<feature type="transmembrane region" description="Helical" evidence="17">
    <location>
        <begin position="7"/>
        <end position="35"/>
    </location>
</feature>
<dbReference type="EC" id="3.6.1.27" evidence="3 17"/>
<comment type="function">
    <text evidence="17">Catalyzes the dephosphorylation of undecaprenyl diphosphate (UPP). Confers resistance to bacitracin.</text>
</comment>
<dbReference type="NCBIfam" id="NF001391">
    <property type="entry name" value="PRK00281.1-5"/>
    <property type="match status" value="1"/>
</dbReference>
<dbReference type="InterPro" id="IPR003824">
    <property type="entry name" value="UppP"/>
</dbReference>
<comment type="caution">
    <text evidence="18">The sequence shown here is derived from an EMBL/GenBank/DDBJ whole genome shotgun (WGS) entry which is preliminary data.</text>
</comment>
<dbReference type="GO" id="GO:0071555">
    <property type="term" value="P:cell wall organization"/>
    <property type="evidence" value="ECO:0007669"/>
    <property type="project" value="UniProtKB-KW"/>
</dbReference>
<feature type="transmembrane region" description="Helical" evidence="17">
    <location>
        <begin position="183"/>
        <end position="205"/>
    </location>
</feature>
<evidence type="ECO:0000256" key="13">
    <source>
        <dbReference type="ARBA" id="ARBA00023316"/>
    </source>
</evidence>
<keyword evidence="10 17" id="KW-1133">Transmembrane helix</keyword>
<dbReference type="HAMAP" id="MF_01006">
    <property type="entry name" value="Undec_diphosphatase"/>
    <property type="match status" value="1"/>
</dbReference>
<keyword evidence="19" id="KW-1185">Reference proteome</keyword>
<keyword evidence="9 17" id="KW-0573">Peptidoglycan synthesis</keyword>
<name>A0A4R2KUI7_9FIRM</name>
<evidence type="ECO:0000256" key="15">
    <source>
        <dbReference type="ARBA" id="ARBA00032932"/>
    </source>
</evidence>
<dbReference type="GO" id="GO:0009252">
    <property type="term" value="P:peptidoglycan biosynthetic process"/>
    <property type="evidence" value="ECO:0007669"/>
    <property type="project" value="UniProtKB-KW"/>
</dbReference>
<evidence type="ECO:0000256" key="7">
    <source>
        <dbReference type="ARBA" id="ARBA00022801"/>
    </source>
</evidence>
<comment type="catalytic activity">
    <reaction evidence="16 17">
        <text>di-trans,octa-cis-undecaprenyl diphosphate + H2O = di-trans,octa-cis-undecaprenyl phosphate + phosphate + H(+)</text>
        <dbReference type="Rhea" id="RHEA:28094"/>
        <dbReference type="ChEBI" id="CHEBI:15377"/>
        <dbReference type="ChEBI" id="CHEBI:15378"/>
        <dbReference type="ChEBI" id="CHEBI:43474"/>
        <dbReference type="ChEBI" id="CHEBI:58405"/>
        <dbReference type="ChEBI" id="CHEBI:60392"/>
        <dbReference type="EC" id="3.6.1.27"/>
    </reaction>
</comment>
<evidence type="ECO:0000256" key="2">
    <source>
        <dbReference type="ARBA" id="ARBA00010621"/>
    </source>
</evidence>
<dbReference type="RefSeq" id="WP_132245092.1">
    <property type="nucleotide sequence ID" value="NZ_SLWV01000011.1"/>
</dbReference>
<accession>A0A4R2KUI7</accession>
<evidence type="ECO:0000256" key="14">
    <source>
        <dbReference type="ARBA" id="ARBA00032707"/>
    </source>
</evidence>
<dbReference type="GO" id="GO:0005886">
    <property type="term" value="C:plasma membrane"/>
    <property type="evidence" value="ECO:0007669"/>
    <property type="project" value="UniProtKB-SubCell"/>
</dbReference>
<dbReference type="Pfam" id="PF02673">
    <property type="entry name" value="BacA"/>
    <property type="match status" value="1"/>
</dbReference>
<evidence type="ECO:0000313" key="18">
    <source>
        <dbReference type="EMBL" id="TCO74789.1"/>
    </source>
</evidence>
<evidence type="ECO:0000256" key="5">
    <source>
        <dbReference type="ARBA" id="ARBA00022475"/>
    </source>
</evidence>
<comment type="subcellular location">
    <subcellularLocation>
        <location evidence="1 17">Cell membrane</location>
        <topology evidence="1 17">Multi-pass membrane protein</topology>
    </subcellularLocation>
</comment>
<dbReference type="PANTHER" id="PTHR30622">
    <property type="entry name" value="UNDECAPRENYL-DIPHOSPHATASE"/>
    <property type="match status" value="1"/>
</dbReference>
<dbReference type="EMBL" id="SLWV01000011">
    <property type="protein sequence ID" value="TCO74789.1"/>
    <property type="molecule type" value="Genomic_DNA"/>
</dbReference>
<comment type="miscellaneous">
    <text evidence="17">Bacitracin is thought to be involved in the inhibition of peptidoglycan synthesis by sequestering undecaprenyl diphosphate, thereby reducing the pool of lipid carrier available.</text>
</comment>
<dbReference type="GO" id="GO:0046677">
    <property type="term" value="P:response to antibiotic"/>
    <property type="evidence" value="ECO:0007669"/>
    <property type="project" value="UniProtKB-UniRule"/>
</dbReference>
<protein>
    <recommendedName>
        <fullName evidence="4 17">Undecaprenyl-diphosphatase</fullName>
        <ecNumber evidence="3 17">3.6.1.27</ecNumber>
    </recommendedName>
    <alternativeName>
        <fullName evidence="15 17">Bacitracin resistance protein</fullName>
    </alternativeName>
    <alternativeName>
        <fullName evidence="14 17">Undecaprenyl pyrophosphate phosphatase</fullName>
    </alternativeName>
</protein>
<evidence type="ECO:0000313" key="19">
    <source>
        <dbReference type="Proteomes" id="UP000294919"/>
    </source>
</evidence>
<evidence type="ECO:0000256" key="8">
    <source>
        <dbReference type="ARBA" id="ARBA00022960"/>
    </source>
</evidence>
<keyword evidence="8 17" id="KW-0133">Cell shape</keyword>
<keyword evidence="11 17" id="KW-0472">Membrane</keyword>
<evidence type="ECO:0000256" key="6">
    <source>
        <dbReference type="ARBA" id="ARBA00022692"/>
    </source>
</evidence>
<comment type="similarity">
    <text evidence="2 17">Belongs to the UppP family.</text>
</comment>
<dbReference type="NCBIfam" id="NF001390">
    <property type="entry name" value="PRK00281.1-4"/>
    <property type="match status" value="1"/>
</dbReference>
<dbReference type="OrthoDB" id="9808289at2"/>
<evidence type="ECO:0000256" key="12">
    <source>
        <dbReference type="ARBA" id="ARBA00023251"/>
    </source>
</evidence>
<feature type="transmembrane region" description="Helical" evidence="17">
    <location>
        <begin position="217"/>
        <end position="237"/>
    </location>
</feature>
<dbReference type="PANTHER" id="PTHR30622:SF3">
    <property type="entry name" value="UNDECAPRENYL-DIPHOSPHATASE"/>
    <property type="match status" value="1"/>
</dbReference>
<evidence type="ECO:0000256" key="11">
    <source>
        <dbReference type="ARBA" id="ARBA00023136"/>
    </source>
</evidence>
<organism evidence="18 19">
    <name type="scientific">Marinisporobacter balticus</name>
    <dbReference type="NCBI Taxonomy" id="2018667"/>
    <lineage>
        <taxon>Bacteria</taxon>
        <taxon>Bacillati</taxon>
        <taxon>Bacillota</taxon>
        <taxon>Clostridia</taxon>
        <taxon>Peptostreptococcales</taxon>
        <taxon>Thermotaleaceae</taxon>
        <taxon>Marinisporobacter</taxon>
    </lineage>
</organism>
<feature type="transmembrane region" description="Helical" evidence="17">
    <location>
        <begin position="83"/>
        <end position="102"/>
    </location>
</feature>
<feature type="transmembrane region" description="Helical" evidence="17">
    <location>
        <begin position="249"/>
        <end position="265"/>
    </location>
</feature>
<feature type="transmembrane region" description="Helical" evidence="17">
    <location>
        <begin position="150"/>
        <end position="177"/>
    </location>
</feature>
<gene>
    <name evidence="17" type="primary">uppP</name>
    <name evidence="18" type="ORF">EV214_11151</name>
</gene>
<proteinExistence type="inferred from homology"/>
<dbReference type="NCBIfam" id="TIGR00753">
    <property type="entry name" value="undec_PP_bacA"/>
    <property type="match status" value="1"/>
</dbReference>
<keyword evidence="13 17" id="KW-0961">Cell wall biogenesis/degradation</keyword>
<keyword evidence="6 17" id="KW-0812">Transmembrane</keyword>
<evidence type="ECO:0000256" key="9">
    <source>
        <dbReference type="ARBA" id="ARBA00022984"/>
    </source>
</evidence>
<keyword evidence="5 17" id="KW-1003">Cell membrane</keyword>
<keyword evidence="12 17" id="KW-0046">Antibiotic resistance</keyword>
<sequence>MSDLLKAVILSIVEGITEFLPISSTGHLILVNHWIEFQGSFAKSFDVIIQFGAILSVLVLYWDKLYPFSKRKSILKKRDTITLWCKVVTAFIPAAVLGALFHDLIEEKLFNSITVAVALVVGGILILILEKGEKRPKITHIGQISYKMAFVIGFFQCLAMIPGTSRSAATIIGAMALGTSREVAAEFSFFLAIPTMAGATAYSLLKKGIYITSSEWITLLVGVVLSFIVALVVISFFMEYIKKKDFKVFGYYRIVLGALILFYFYR</sequence>
<evidence type="ECO:0000256" key="1">
    <source>
        <dbReference type="ARBA" id="ARBA00004651"/>
    </source>
</evidence>
<evidence type="ECO:0000256" key="17">
    <source>
        <dbReference type="HAMAP-Rule" id="MF_01006"/>
    </source>
</evidence>
<dbReference type="NCBIfam" id="NF001389">
    <property type="entry name" value="PRK00281.1-2"/>
    <property type="match status" value="1"/>
</dbReference>